<feature type="domain" description="VOC" evidence="1">
    <location>
        <begin position="2"/>
        <end position="118"/>
    </location>
</feature>
<dbReference type="EMBL" id="RPOK01000002">
    <property type="protein sequence ID" value="RPJ67661.1"/>
    <property type="molecule type" value="Genomic_DNA"/>
</dbReference>
<evidence type="ECO:0000313" key="3">
    <source>
        <dbReference type="Proteomes" id="UP000275281"/>
    </source>
</evidence>
<dbReference type="InterPro" id="IPR029068">
    <property type="entry name" value="Glyas_Bleomycin-R_OHBP_Dase"/>
</dbReference>
<dbReference type="Proteomes" id="UP000275281">
    <property type="component" value="Unassembled WGS sequence"/>
</dbReference>
<organism evidence="2 3">
    <name type="scientific">Alteromonas sediminis</name>
    <dbReference type="NCBI Taxonomy" id="2259342"/>
    <lineage>
        <taxon>Bacteria</taxon>
        <taxon>Pseudomonadati</taxon>
        <taxon>Pseudomonadota</taxon>
        <taxon>Gammaproteobacteria</taxon>
        <taxon>Alteromonadales</taxon>
        <taxon>Alteromonadaceae</taxon>
        <taxon>Alteromonas/Salinimonas group</taxon>
        <taxon>Alteromonas</taxon>
    </lineage>
</organism>
<evidence type="ECO:0000259" key="1">
    <source>
        <dbReference type="PROSITE" id="PS51819"/>
    </source>
</evidence>
<dbReference type="PANTHER" id="PTHR35006:SF1">
    <property type="entry name" value="BLL2941 PROTEIN"/>
    <property type="match status" value="1"/>
</dbReference>
<accession>A0A3N5YP95</accession>
<dbReference type="PROSITE" id="PS51819">
    <property type="entry name" value="VOC"/>
    <property type="match status" value="1"/>
</dbReference>
<dbReference type="SUPFAM" id="SSF54593">
    <property type="entry name" value="Glyoxalase/Bleomycin resistance protein/Dihydroxybiphenyl dioxygenase"/>
    <property type="match status" value="1"/>
</dbReference>
<evidence type="ECO:0000313" key="2">
    <source>
        <dbReference type="EMBL" id="RPJ67661.1"/>
    </source>
</evidence>
<proteinExistence type="predicted"/>
<dbReference type="Gene3D" id="3.10.180.10">
    <property type="entry name" value="2,3-Dihydroxybiphenyl 1,2-Dioxygenase, domain 1"/>
    <property type="match status" value="1"/>
</dbReference>
<dbReference type="InterPro" id="IPR004360">
    <property type="entry name" value="Glyas_Fos-R_dOase_dom"/>
</dbReference>
<gene>
    <name evidence="2" type="ORF">DRW07_06670</name>
</gene>
<dbReference type="Pfam" id="PF00903">
    <property type="entry name" value="Glyoxalase"/>
    <property type="match status" value="1"/>
</dbReference>
<reference evidence="2 3" key="1">
    <citation type="submission" date="2018-11" db="EMBL/GenBank/DDBJ databases">
        <authorList>
            <person name="Ye M.-Q."/>
            <person name="Du Z.-J."/>
        </authorList>
    </citation>
    <scope>NUCLEOTIDE SEQUENCE [LARGE SCALE GENOMIC DNA]</scope>
    <source>
        <strain evidence="2 3">U0105</strain>
    </source>
</reference>
<keyword evidence="3" id="KW-1185">Reference proteome</keyword>
<protein>
    <submittedName>
        <fullName evidence="2">VOC family protein</fullName>
    </submittedName>
</protein>
<dbReference type="PANTHER" id="PTHR35006">
    <property type="entry name" value="GLYOXALASE FAMILY PROTEIN (AFU_ORTHOLOGUE AFUA_5G14830)"/>
    <property type="match status" value="1"/>
</dbReference>
<sequence length="118" mass="12922">MKMNYVVVGTNDIQAAVLFYDSLFAAEGLQKLEASERMTYWLGEDFAFSVAIPFDQAAATHGNGTMVGFNFGSVEKVEAIYANALQLGATCEGMPAQRGPRFSAYVRDLDKNKLCFSD</sequence>
<dbReference type="OrthoDB" id="9800438at2"/>
<dbReference type="CDD" id="cd07262">
    <property type="entry name" value="VOC_like"/>
    <property type="match status" value="1"/>
</dbReference>
<comment type="caution">
    <text evidence="2">The sequence shown here is derived from an EMBL/GenBank/DDBJ whole genome shotgun (WGS) entry which is preliminary data.</text>
</comment>
<dbReference type="AlphaFoldDB" id="A0A3N5YP95"/>
<dbReference type="InterPro" id="IPR037523">
    <property type="entry name" value="VOC_core"/>
</dbReference>
<name>A0A3N5YP95_9ALTE</name>